<evidence type="ECO:0000256" key="1">
    <source>
        <dbReference type="SAM" id="SignalP"/>
    </source>
</evidence>
<evidence type="ECO:0000313" key="2">
    <source>
        <dbReference type="EMBL" id="EJK48014.1"/>
    </source>
</evidence>
<evidence type="ECO:0000313" key="3">
    <source>
        <dbReference type="Proteomes" id="UP000266841"/>
    </source>
</evidence>
<dbReference type="Proteomes" id="UP000266841">
    <property type="component" value="Unassembled WGS sequence"/>
</dbReference>
<feature type="signal peptide" evidence="1">
    <location>
        <begin position="1"/>
        <end position="21"/>
    </location>
</feature>
<dbReference type="OrthoDB" id="45415at2759"/>
<dbReference type="EMBL" id="AGNL01046380">
    <property type="protein sequence ID" value="EJK48014.1"/>
    <property type="molecule type" value="Genomic_DNA"/>
</dbReference>
<accession>K0R7I0</accession>
<evidence type="ECO:0008006" key="4">
    <source>
        <dbReference type="Google" id="ProtNLM"/>
    </source>
</evidence>
<sequence length="250" mass="26964">MMASGFILFGFVTVCCQNARAFHHSGGRPSLGRRRALHQTHTSRVGALNSSALDAVDSFYRTMPLASAFLTCGVKASLADMVAQTRTGLAISSALEESDGSDTLSVEATSPFDSRRNVAFLLYGGLYQGMAQEIIFNEGFPLVFGRGTDAVTVLSKVACDSFCKSSQTHAPVRTAICDLRLQHPRVVIALCGRCNKQQAPYQVLESLGANAVSHIWGGSRTSEDSIHCSDFFHMGNNIFIHHSAGRTRSL</sequence>
<name>K0R7I0_THAOC</name>
<gene>
    <name evidence="2" type="ORF">THAOC_33227</name>
</gene>
<comment type="caution">
    <text evidence="2">The sequence shown here is derived from an EMBL/GenBank/DDBJ whole genome shotgun (WGS) entry which is preliminary data.</text>
</comment>
<organism evidence="2 3">
    <name type="scientific">Thalassiosira oceanica</name>
    <name type="common">Marine diatom</name>
    <dbReference type="NCBI Taxonomy" id="159749"/>
    <lineage>
        <taxon>Eukaryota</taxon>
        <taxon>Sar</taxon>
        <taxon>Stramenopiles</taxon>
        <taxon>Ochrophyta</taxon>
        <taxon>Bacillariophyta</taxon>
        <taxon>Coscinodiscophyceae</taxon>
        <taxon>Thalassiosirophycidae</taxon>
        <taxon>Thalassiosirales</taxon>
        <taxon>Thalassiosiraceae</taxon>
        <taxon>Thalassiosira</taxon>
    </lineage>
</organism>
<keyword evidence="1" id="KW-0732">Signal</keyword>
<keyword evidence="3" id="KW-1185">Reference proteome</keyword>
<reference evidence="2 3" key="1">
    <citation type="journal article" date="2012" name="Genome Biol.">
        <title>Genome and low-iron response of an oceanic diatom adapted to chronic iron limitation.</title>
        <authorList>
            <person name="Lommer M."/>
            <person name="Specht M."/>
            <person name="Roy A.S."/>
            <person name="Kraemer L."/>
            <person name="Andreson R."/>
            <person name="Gutowska M.A."/>
            <person name="Wolf J."/>
            <person name="Bergner S.V."/>
            <person name="Schilhabel M.B."/>
            <person name="Klostermeier U.C."/>
            <person name="Beiko R.G."/>
            <person name="Rosenstiel P."/>
            <person name="Hippler M."/>
            <person name="Laroche J."/>
        </authorList>
    </citation>
    <scope>NUCLEOTIDE SEQUENCE [LARGE SCALE GENOMIC DNA]</scope>
    <source>
        <strain evidence="2 3">CCMP1005</strain>
    </source>
</reference>
<feature type="chain" id="PRO_5003836126" description="FIST domain-containing protein" evidence="1">
    <location>
        <begin position="22"/>
        <end position="250"/>
    </location>
</feature>
<proteinExistence type="predicted"/>
<dbReference type="AlphaFoldDB" id="K0R7I0"/>
<protein>
    <recommendedName>
        <fullName evidence="4">FIST domain-containing protein</fullName>
    </recommendedName>
</protein>